<dbReference type="OrthoDB" id="7556407at2"/>
<evidence type="ECO:0000313" key="6">
    <source>
        <dbReference type="Proteomes" id="UP000281192"/>
    </source>
</evidence>
<feature type="region of interest" description="Disordered" evidence="1">
    <location>
        <begin position="55"/>
        <end position="90"/>
    </location>
</feature>
<gene>
    <name evidence="3" type="ORF">C1707_15620</name>
    <name evidence="4" type="ORF">CFHF_06620</name>
</gene>
<sequence>MTRRLVPALSAVAALMIGLPAAAQDFSSIGTQYMDFGSSMMSVGQMNNVLGSTVQRGGRTRSQAARPSAGASLSAQRNAAAVSTRYRPSPAVSTRVRGQFADFVAKRDPTNGDRLRQAVQQKDLLGAWEKHVAVDGLRRGDVADAMTAYWVQNWQIANNVPFANRAQVQGVRGQVSQALGSNPAFARLDDAGKQEMAEVFMLNFVAQGSAFSDAAAKKNTTLSRQLSEAAVARFRNEMSIDLRQLKLTEAGFTR</sequence>
<evidence type="ECO:0000313" key="4">
    <source>
        <dbReference type="EMBL" id="PLR18412.1"/>
    </source>
</evidence>
<evidence type="ECO:0000256" key="1">
    <source>
        <dbReference type="SAM" id="MobiDB-lite"/>
    </source>
</evidence>
<protein>
    <submittedName>
        <fullName evidence="4">Uncharacterized protein</fullName>
    </submittedName>
</protein>
<dbReference type="KEGG" id="cfh:C1707_15620"/>
<dbReference type="AlphaFoldDB" id="A0A2N5CX85"/>
<proteinExistence type="predicted"/>
<dbReference type="Proteomes" id="UP000234483">
    <property type="component" value="Unassembled WGS sequence"/>
</dbReference>
<dbReference type="RefSeq" id="WP_101712221.1">
    <property type="nucleotide sequence ID" value="NZ_CP026100.1"/>
</dbReference>
<feature type="chain" id="PRO_5043545674" evidence="2">
    <location>
        <begin position="24"/>
        <end position="254"/>
    </location>
</feature>
<feature type="compositionally biased region" description="Polar residues" evidence="1">
    <location>
        <begin position="55"/>
        <end position="77"/>
    </location>
</feature>
<dbReference type="Pfam" id="PF20388">
    <property type="entry name" value="DUF6683"/>
    <property type="match status" value="1"/>
</dbReference>
<dbReference type="Proteomes" id="UP000281192">
    <property type="component" value="Chromosome"/>
</dbReference>
<accession>A0A2N5CX85</accession>
<feature type="signal peptide" evidence="2">
    <location>
        <begin position="1"/>
        <end position="23"/>
    </location>
</feature>
<evidence type="ECO:0000313" key="5">
    <source>
        <dbReference type="Proteomes" id="UP000234483"/>
    </source>
</evidence>
<evidence type="ECO:0000256" key="2">
    <source>
        <dbReference type="SAM" id="SignalP"/>
    </source>
</evidence>
<keyword evidence="2" id="KW-0732">Signal</keyword>
<reference evidence="3 6" key="2">
    <citation type="submission" date="2018-01" db="EMBL/GenBank/DDBJ databases">
        <title>Complete genome sequence of Caulobacter flavus RHGG3.</title>
        <authorList>
            <person name="Yang E."/>
        </authorList>
    </citation>
    <scope>NUCLEOTIDE SEQUENCE [LARGE SCALE GENOMIC DNA]</scope>
    <source>
        <strain evidence="3 6">RHGG3</strain>
    </source>
</reference>
<organism evidence="4 5">
    <name type="scientific">Caulobacter flavus</name>
    <dbReference type="NCBI Taxonomy" id="1679497"/>
    <lineage>
        <taxon>Bacteria</taxon>
        <taxon>Pseudomonadati</taxon>
        <taxon>Pseudomonadota</taxon>
        <taxon>Alphaproteobacteria</taxon>
        <taxon>Caulobacterales</taxon>
        <taxon>Caulobacteraceae</taxon>
        <taxon>Caulobacter</taxon>
    </lineage>
</organism>
<dbReference type="EMBL" id="PJRQ01000011">
    <property type="protein sequence ID" value="PLR18412.1"/>
    <property type="molecule type" value="Genomic_DNA"/>
</dbReference>
<evidence type="ECO:0000313" key="3">
    <source>
        <dbReference type="EMBL" id="AYV47571.1"/>
    </source>
</evidence>
<reference evidence="4 5" key="1">
    <citation type="submission" date="2017-12" db="EMBL/GenBank/DDBJ databases">
        <title>The genome sequence of Caulobacter flavus CGMCC1 15093.</title>
        <authorList>
            <person name="Gao J."/>
            <person name="Mao X."/>
            <person name="Sun J."/>
        </authorList>
    </citation>
    <scope>NUCLEOTIDE SEQUENCE [LARGE SCALE GENOMIC DNA]</scope>
    <source>
        <strain evidence="4 5">CGMCC1 15093</strain>
    </source>
</reference>
<dbReference type="EMBL" id="CP026100">
    <property type="protein sequence ID" value="AYV47571.1"/>
    <property type="molecule type" value="Genomic_DNA"/>
</dbReference>
<name>A0A2N5CX85_9CAUL</name>
<keyword evidence="6" id="KW-1185">Reference proteome</keyword>
<dbReference type="InterPro" id="IPR046505">
    <property type="entry name" value="DUF6683"/>
</dbReference>